<accession>D3F1T5</accession>
<proteinExistence type="predicted"/>
<protein>
    <submittedName>
        <fullName evidence="2">FAD dependent oxidoreductase</fullName>
    </submittedName>
</protein>
<gene>
    <name evidence="2" type="ordered locus">Cwoe_5715</name>
</gene>
<organism evidence="2 3">
    <name type="scientific">Conexibacter woesei (strain DSM 14684 / CCUG 47730 / CIP 108061 / JCM 11494 / NBRC 100937 / ID131577)</name>
    <dbReference type="NCBI Taxonomy" id="469383"/>
    <lineage>
        <taxon>Bacteria</taxon>
        <taxon>Bacillati</taxon>
        <taxon>Actinomycetota</taxon>
        <taxon>Thermoleophilia</taxon>
        <taxon>Solirubrobacterales</taxon>
        <taxon>Conexibacteraceae</taxon>
        <taxon>Conexibacter</taxon>
    </lineage>
</organism>
<reference evidence="2 3" key="1">
    <citation type="journal article" date="2010" name="Stand. Genomic Sci.">
        <title>Complete genome sequence of Conexibacter woesei type strain (ID131577).</title>
        <authorList>
            <person name="Pukall R."/>
            <person name="Lapidus A."/>
            <person name="Glavina Del Rio T."/>
            <person name="Copeland A."/>
            <person name="Tice H."/>
            <person name="Cheng J.-F."/>
            <person name="Lucas S."/>
            <person name="Chen F."/>
            <person name="Nolan M."/>
            <person name="Bruce D."/>
            <person name="Goodwin L."/>
            <person name="Pitluck S."/>
            <person name="Mavromatis K."/>
            <person name="Ivanova N."/>
            <person name="Ovchinnikova G."/>
            <person name="Pati A."/>
            <person name="Chen A."/>
            <person name="Palaniappan K."/>
            <person name="Land M."/>
            <person name="Hauser L."/>
            <person name="Chang Y.-J."/>
            <person name="Jeffries C.D."/>
            <person name="Chain P."/>
            <person name="Meincke L."/>
            <person name="Sims D."/>
            <person name="Brettin T."/>
            <person name="Detter J.C."/>
            <person name="Rohde M."/>
            <person name="Goeker M."/>
            <person name="Bristow J."/>
            <person name="Eisen J.A."/>
            <person name="Markowitz V."/>
            <person name="Kyrpides N.C."/>
            <person name="Klenk H.-P."/>
            <person name="Hugenholtz P."/>
        </authorList>
    </citation>
    <scope>NUCLEOTIDE SEQUENCE [LARGE SCALE GENOMIC DNA]</scope>
    <source>
        <strain evidence="3">DSM 14684 / CIP 108061 / JCM 11494 / NBRC 100937 / ID131577</strain>
    </source>
</reference>
<dbReference type="PANTHER" id="PTHR13847:SF281">
    <property type="entry name" value="FAD DEPENDENT OXIDOREDUCTASE DOMAIN-CONTAINING PROTEIN"/>
    <property type="match status" value="1"/>
</dbReference>
<reference evidence="3" key="2">
    <citation type="submission" date="2010-01" db="EMBL/GenBank/DDBJ databases">
        <title>The complete genome of Conexibacter woesei DSM 14684.</title>
        <authorList>
            <consortium name="US DOE Joint Genome Institute (JGI-PGF)"/>
            <person name="Lucas S."/>
            <person name="Copeland A."/>
            <person name="Lapidus A."/>
            <person name="Glavina del Rio T."/>
            <person name="Dalin E."/>
            <person name="Tice H."/>
            <person name="Bruce D."/>
            <person name="Goodwin L."/>
            <person name="Pitluck S."/>
            <person name="Kyrpides N."/>
            <person name="Mavromatis K."/>
            <person name="Ivanova N."/>
            <person name="Mikhailova N."/>
            <person name="Chertkov O."/>
            <person name="Brettin T."/>
            <person name="Detter J.C."/>
            <person name="Han C."/>
            <person name="Larimer F."/>
            <person name="Land M."/>
            <person name="Hauser L."/>
            <person name="Markowitz V."/>
            <person name="Cheng J.-F."/>
            <person name="Hugenholtz P."/>
            <person name="Woyke T."/>
            <person name="Wu D."/>
            <person name="Pukall R."/>
            <person name="Steenblock K."/>
            <person name="Schneider S."/>
            <person name="Klenk H.-P."/>
            <person name="Eisen J.A."/>
        </authorList>
    </citation>
    <scope>NUCLEOTIDE SEQUENCE [LARGE SCALE GENOMIC DNA]</scope>
    <source>
        <strain evidence="3">DSM 14684 / CIP 108061 / JCM 11494 / NBRC 100937 / ID131577</strain>
    </source>
</reference>
<dbReference type="EMBL" id="CP001854">
    <property type="protein sequence ID" value="ADB54116.1"/>
    <property type="molecule type" value="Genomic_DNA"/>
</dbReference>
<dbReference type="Pfam" id="PF01266">
    <property type="entry name" value="DAO"/>
    <property type="match status" value="1"/>
</dbReference>
<sequence>MSTHVTPSVWPESPPTHAHRAAYADAVGRSFWLDRLPRRVPDAPLTGPADADLCIVGGGFTGLWAAIGAKTADPARDVVLLESQTIGFGASGRNGGFLVASLTHGISNGEARFADELAVLERLGQENYAGLRADLDRLGVACDFEETGELMVAVEPHQEPWLEEEAELLRRYGHDVELLDGAAMREQIASPIYRGGVWDKSGAAIVDPAKLAVGLADAARRLGVRIHEQTPATGLRRAGDAVDVAVPGGSVRARRVLLATSAFPPLLRSLRHYIAPVYDYVLVTEPLSAAQLTSIGWAERQGIGDPGNQFHYYRLTDDNRILWGGYDAVYRYGGPVGPDHDQHDATFARLSQHFAITFPQLDGVRFTHRWGGAIDTCSRFSVFFGTAHGGRVSYAVGYTGLGVGATRFGAQVALDLVDGRQTEATALRYVRSKPVPFPPEPLRSGVIQLTRNRLAAADRNAGERGLWLRTLDRLGLGFDS</sequence>
<dbReference type="InterPro" id="IPR006076">
    <property type="entry name" value="FAD-dep_OxRdtase"/>
</dbReference>
<dbReference type="Proteomes" id="UP000008229">
    <property type="component" value="Chromosome"/>
</dbReference>
<dbReference type="InterPro" id="IPR036188">
    <property type="entry name" value="FAD/NAD-bd_sf"/>
</dbReference>
<dbReference type="KEGG" id="cwo:Cwoe_5715"/>
<dbReference type="GO" id="GO:0005737">
    <property type="term" value="C:cytoplasm"/>
    <property type="evidence" value="ECO:0007669"/>
    <property type="project" value="TreeGrafter"/>
</dbReference>
<name>D3F1T5_CONWI</name>
<evidence type="ECO:0000259" key="1">
    <source>
        <dbReference type="Pfam" id="PF01266"/>
    </source>
</evidence>
<dbReference type="Gene3D" id="3.30.9.10">
    <property type="entry name" value="D-Amino Acid Oxidase, subunit A, domain 2"/>
    <property type="match status" value="1"/>
</dbReference>
<dbReference type="RefSeq" id="WP_012937167.1">
    <property type="nucleotide sequence ID" value="NC_013739.1"/>
</dbReference>
<dbReference type="SUPFAM" id="SSF51905">
    <property type="entry name" value="FAD/NAD(P)-binding domain"/>
    <property type="match status" value="1"/>
</dbReference>
<feature type="domain" description="FAD dependent oxidoreductase" evidence="1">
    <location>
        <begin position="52"/>
        <end position="412"/>
    </location>
</feature>
<dbReference type="Gene3D" id="3.50.50.60">
    <property type="entry name" value="FAD/NAD(P)-binding domain"/>
    <property type="match status" value="1"/>
</dbReference>
<dbReference type="PANTHER" id="PTHR13847">
    <property type="entry name" value="SARCOSINE DEHYDROGENASE-RELATED"/>
    <property type="match status" value="1"/>
</dbReference>
<dbReference type="OrthoDB" id="9805852at2"/>
<dbReference type="HOGENOM" id="CLU_007884_3_2_11"/>
<dbReference type="AlphaFoldDB" id="D3F1T5"/>
<dbReference type="eggNOG" id="COG0665">
    <property type="taxonomic scope" value="Bacteria"/>
</dbReference>
<keyword evidence="3" id="KW-1185">Reference proteome</keyword>
<evidence type="ECO:0000313" key="3">
    <source>
        <dbReference type="Proteomes" id="UP000008229"/>
    </source>
</evidence>
<evidence type="ECO:0000313" key="2">
    <source>
        <dbReference type="EMBL" id="ADB54116.1"/>
    </source>
</evidence>
<dbReference type="STRING" id="469383.Cwoe_5715"/>